<comment type="caution">
    <text evidence="5">The sequence shown here is derived from an EMBL/GenBank/DDBJ whole genome shotgun (WGS) entry which is preliminary data.</text>
</comment>
<evidence type="ECO:0000256" key="3">
    <source>
        <dbReference type="SAM" id="Phobius"/>
    </source>
</evidence>
<dbReference type="SUPFAM" id="SSF56112">
    <property type="entry name" value="Protein kinase-like (PK-like)"/>
    <property type="match status" value="1"/>
</dbReference>
<sequence length="719" mass="73714">MPTPLPWQICGFSNALQLRRSLLQEESGGEDDPAGTRAARNSSSFFALLRDPRVSLILLPHDLSLRAEDNTLEPTLVIRNVTVWGGPQAASRAATLDSGAQPAAPSSPSPPGGPANPVSSSLDSSPSPGAAAPGGQADSGIGGYAVAPVQPTPNSDTLVYVTRLDWGFLAARVKLAPGIQLTMRDVELYRAHTRVSAHLDFMAASPNASLRLERIVQHRVASYSPAKAPPAPSPSPSPSSHPSHSHSPIPSPSPAAAAPSSDELGLNTGTLCFVLQPADPIVGLAVAAVSARARSAAAPPPGVPAGLAVVCRSPYLQLFDIAYTTQYLDSTLANNGGYSVHYTNSAMVCDYPVDPSCIAVRGGERCISDEHAADQALAEAAATGVLPASERSGGGGSSPQTLALGLGLGLGLGVLALALAGIGLLWFTRRRQAHPAGSDPKPAGGLGGLFRHWAAARHAPGPPRGSTDARSSLELSSALEPSGPEGALQGPRAGGLLRAKPEGAGLQVVGMALGHATSSDMEGCDSASATTRALAPASGSGEREGARTLEGVQEHSDSLGKLEPSRVEAVRRQLAASRREVAVQILELLGQGSFARVYKASWQGTIVALKVLVLPASLTNDEQRQQVAVMEAAVSSATSHPNLVQWPGAAEPLHSTAVSIQTYSYSFKAVLDSTRATSRTSRDGGELGSGGGDAGGAEADEVQAHGYELHLVLVGRPGP</sequence>
<dbReference type="InterPro" id="IPR000719">
    <property type="entry name" value="Prot_kinase_dom"/>
</dbReference>
<feature type="domain" description="Protein kinase" evidence="4">
    <location>
        <begin position="583"/>
        <end position="719"/>
    </location>
</feature>
<evidence type="ECO:0000256" key="1">
    <source>
        <dbReference type="PROSITE-ProRule" id="PRU10141"/>
    </source>
</evidence>
<feature type="region of interest" description="Disordered" evidence="2">
    <location>
        <begin position="92"/>
        <end position="137"/>
    </location>
</feature>
<dbReference type="PANTHER" id="PTHR48148:SF2">
    <property type="entry name" value="PA14 DOMAIN-CONTAINING PROTEIN"/>
    <property type="match status" value="1"/>
</dbReference>
<evidence type="ECO:0000313" key="5">
    <source>
        <dbReference type="EMBL" id="KAG2489905.1"/>
    </source>
</evidence>
<evidence type="ECO:0000259" key="4">
    <source>
        <dbReference type="PROSITE" id="PS50011"/>
    </source>
</evidence>
<keyword evidence="3" id="KW-1133">Transmembrane helix</keyword>
<feature type="compositionally biased region" description="Gly residues" evidence="2">
    <location>
        <begin position="686"/>
        <end position="695"/>
    </location>
</feature>
<dbReference type="PANTHER" id="PTHR48148">
    <property type="entry name" value="KERATINOCYTE PROLINE-RICH PROTEIN"/>
    <property type="match status" value="1"/>
</dbReference>
<feature type="compositionally biased region" description="Pro residues" evidence="2">
    <location>
        <begin position="227"/>
        <end position="239"/>
    </location>
</feature>
<organism evidence="5 6">
    <name type="scientific">Edaphochlamys debaryana</name>
    <dbReference type="NCBI Taxonomy" id="47281"/>
    <lineage>
        <taxon>Eukaryota</taxon>
        <taxon>Viridiplantae</taxon>
        <taxon>Chlorophyta</taxon>
        <taxon>core chlorophytes</taxon>
        <taxon>Chlorophyceae</taxon>
        <taxon>CS clade</taxon>
        <taxon>Chlamydomonadales</taxon>
        <taxon>Chlamydomonadales incertae sedis</taxon>
        <taxon>Edaphochlamys</taxon>
    </lineage>
</organism>
<feature type="binding site" evidence="1">
    <location>
        <position position="610"/>
    </location>
    <ligand>
        <name>ATP</name>
        <dbReference type="ChEBI" id="CHEBI:30616"/>
    </ligand>
</feature>
<feature type="compositionally biased region" description="Low complexity" evidence="2">
    <location>
        <begin position="472"/>
        <end position="485"/>
    </location>
</feature>
<feature type="compositionally biased region" description="Basic and acidic residues" evidence="2">
    <location>
        <begin position="541"/>
        <end position="559"/>
    </location>
</feature>
<reference evidence="5" key="1">
    <citation type="journal article" date="2020" name="bioRxiv">
        <title>Comparative genomics of Chlamydomonas.</title>
        <authorList>
            <person name="Craig R.J."/>
            <person name="Hasan A.R."/>
            <person name="Ness R.W."/>
            <person name="Keightley P.D."/>
        </authorList>
    </citation>
    <scope>NUCLEOTIDE SEQUENCE</scope>
    <source>
        <strain evidence="5">CCAP 11/70</strain>
    </source>
</reference>
<proteinExistence type="predicted"/>
<gene>
    <name evidence="5" type="ORF">HYH03_011707</name>
</gene>
<accession>A0A835XZS2</accession>
<keyword evidence="3" id="KW-0472">Membrane</keyword>
<dbReference type="GO" id="GO:0004672">
    <property type="term" value="F:protein kinase activity"/>
    <property type="evidence" value="ECO:0007669"/>
    <property type="project" value="InterPro"/>
</dbReference>
<evidence type="ECO:0000313" key="6">
    <source>
        <dbReference type="Proteomes" id="UP000612055"/>
    </source>
</evidence>
<dbReference type="InterPro" id="IPR001245">
    <property type="entry name" value="Ser-Thr/Tyr_kinase_cat_dom"/>
</dbReference>
<dbReference type="PROSITE" id="PS00107">
    <property type="entry name" value="PROTEIN_KINASE_ATP"/>
    <property type="match status" value="1"/>
</dbReference>
<feature type="compositionally biased region" description="Pro residues" evidence="2">
    <location>
        <begin position="105"/>
        <end position="114"/>
    </location>
</feature>
<feature type="compositionally biased region" description="Low complexity" evidence="2">
    <location>
        <begin position="115"/>
        <end position="137"/>
    </location>
</feature>
<dbReference type="OrthoDB" id="548589at2759"/>
<dbReference type="PROSITE" id="PS50011">
    <property type="entry name" value="PROTEIN_KINASE_DOM"/>
    <property type="match status" value="1"/>
</dbReference>
<evidence type="ECO:0000256" key="2">
    <source>
        <dbReference type="SAM" id="MobiDB-lite"/>
    </source>
</evidence>
<feature type="region of interest" description="Disordered" evidence="2">
    <location>
        <begin position="456"/>
        <end position="496"/>
    </location>
</feature>
<feature type="transmembrane region" description="Helical" evidence="3">
    <location>
        <begin position="402"/>
        <end position="427"/>
    </location>
</feature>
<feature type="region of interest" description="Disordered" evidence="2">
    <location>
        <begin position="533"/>
        <end position="559"/>
    </location>
</feature>
<name>A0A835XZS2_9CHLO</name>
<dbReference type="Proteomes" id="UP000612055">
    <property type="component" value="Unassembled WGS sequence"/>
</dbReference>
<dbReference type="AlphaFoldDB" id="A0A835XZS2"/>
<feature type="region of interest" description="Disordered" evidence="2">
    <location>
        <begin position="223"/>
        <end position="261"/>
    </location>
</feature>
<keyword evidence="1" id="KW-0067">ATP-binding</keyword>
<feature type="region of interest" description="Disordered" evidence="2">
    <location>
        <begin position="676"/>
        <end position="701"/>
    </location>
</feature>
<feature type="compositionally biased region" description="Low complexity" evidence="2">
    <location>
        <begin position="240"/>
        <end position="261"/>
    </location>
</feature>
<keyword evidence="3" id="KW-0812">Transmembrane</keyword>
<dbReference type="Gene3D" id="3.30.200.20">
    <property type="entry name" value="Phosphorylase Kinase, domain 1"/>
    <property type="match status" value="1"/>
</dbReference>
<dbReference type="EMBL" id="JAEHOE010000068">
    <property type="protein sequence ID" value="KAG2489905.1"/>
    <property type="molecule type" value="Genomic_DNA"/>
</dbReference>
<keyword evidence="1" id="KW-0547">Nucleotide-binding</keyword>
<dbReference type="Pfam" id="PF07714">
    <property type="entry name" value="PK_Tyr_Ser-Thr"/>
    <property type="match status" value="1"/>
</dbReference>
<dbReference type="InterPro" id="IPR011009">
    <property type="entry name" value="Kinase-like_dom_sf"/>
</dbReference>
<keyword evidence="6" id="KW-1185">Reference proteome</keyword>
<protein>
    <recommendedName>
        <fullName evidence="4">Protein kinase domain-containing protein</fullName>
    </recommendedName>
</protein>
<dbReference type="GO" id="GO:0005524">
    <property type="term" value="F:ATP binding"/>
    <property type="evidence" value="ECO:0007669"/>
    <property type="project" value="UniProtKB-UniRule"/>
</dbReference>
<dbReference type="InterPro" id="IPR017441">
    <property type="entry name" value="Protein_kinase_ATP_BS"/>
</dbReference>